<evidence type="ECO:0000256" key="5">
    <source>
        <dbReference type="ARBA" id="ARBA00023015"/>
    </source>
</evidence>
<dbReference type="SUPFAM" id="SSF57716">
    <property type="entry name" value="Glucocorticoid receptor-like (DNA-binding domain)"/>
    <property type="match status" value="1"/>
</dbReference>
<accession>A0AAD1T015</accession>
<sequence length="394" mass="45540">DHSRHPDHFSLMRCAGKSQWLGLDCYYFSELSCYVCVNETGESYYSSANGGTQRVFFDKIVQRKQKYLCASRNDCTIDKFRRKNCPSCRLRKCYEAGMTLGARKLKKLGNLKAQEELEGSAGPGETSREMAHSMSIPQLEGYSCQPIFLNVLEAIEPVVVCAGHDNNQPDSFALLLSSLNELGERQLVHVVKWAKALPGFRNLHVNDQMTVIQYSWMGLMVFAMGWRSFKNVNSRMLYFAPDLVFNEYRMHKSRMYSQCVRMRHLSQEFGWLQITPEEFLCMKALLLFSIIPVEGLKDQKCFDELRMNYIKELDRIISCKRNNPAASSRRFFQLTKVLDSVQPIARELHQFTFDLFVKAQMVSVDFPEMMSEIISVQVPKILSGRVKHLYFHNS</sequence>
<evidence type="ECO:0000256" key="8">
    <source>
        <dbReference type="ARBA" id="ARBA00023163"/>
    </source>
</evidence>
<keyword evidence="10" id="KW-0539">Nucleus</keyword>
<evidence type="ECO:0000256" key="1">
    <source>
        <dbReference type="ARBA" id="ARBA00022665"/>
    </source>
</evidence>
<evidence type="ECO:0000256" key="7">
    <source>
        <dbReference type="ARBA" id="ARBA00023125"/>
    </source>
</evidence>
<keyword evidence="6" id="KW-0446">Lipid-binding</keyword>
<dbReference type="PROSITE" id="PS51030">
    <property type="entry name" value="NUCLEAR_REC_DBD_2"/>
    <property type="match status" value="1"/>
</dbReference>
<keyword evidence="7" id="KW-0238">DNA-binding</keyword>
<keyword evidence="4" id="KW-0862">Zinc</keyword>
<dbReference type="PANTHER" id="PTHR48092">
    <property type="entry name" value="KNIRPS-RELATED PROTEIN-RELATED"/>
    <property type="match status" value="1"/>
</dbReference>
<dbReference type="InterPro" id="IPR001628">
    <property type="entry name" value="Znf_hrmn_rcpt"/>
</dbReference>
<evidence type="ECO:0000313" key="14">
    <source>
        <dbReference type="Proteomes" id="UP001295444"/>
    </source>
</evidence>
<keyword evidence="8" id="KW-0804">Transcription</keyword>
<keyword evidence="9 13" id="KW-0675">Receptor</keyword>
<dbReference type="GO" id="GO:0043565">
    <property type="term" value="F:sequence-specific DNA binding"/>
    <property type="evidence" value="ECO:0007669"/>
    <property type="project" value="InterPro"/>
</dbReference>
<dbReference type="InterPro" id="IPR001723">
    <property type="entry name" value="Nuclear_hrmn_rcpt"/>
</dbReference>
<dbReference type="SUPFAM" id="SSF48508">
    <property type="entry name" value="Nuclear receptor ligand-binding domain"/>
    <property type="match status" value="1"/>
</dbReference>
<proteinExistence type="predicted"/>
<keyword evidence="1" id="KW-0754">Steroid-binding</keyword>
<feature type="non-terminal residue" evidence="13">
    <location>
        <position position="1"/>
    </location>
</feature>
<keyword evidence="3" id="KW-0863">Zinc-finger</keyword>
<dbReference type="AlphaFoldDB" id="A0AAD1T015"/>
<dbReference type="GO" id="GO:0008270">
    <property type="term" value="F:zinc ion binding"/>
    <property type="evidence" value="ECO:0007669"/>
    <property type="project" value="UniProtKB-KW"/>
</dbReference>
<gene>
    <name evidence="13" type="ORF">PECUL_23A005024</name>
</gene>
<reference evidence="13" key="1">
    <citation type="submission" date="2022-03" db="EMBL/GenBank/DDBJ databases">
        <authorList>
            <person name="Alioto T."/>
            <person name="Alioto T."/>
            <person name="Gomez Garrido J."/>
        </authorList>
    </citation>
    <scope>NUCLEOTIDE SEQUENCE</scope>
</reference>
<dbReference type="SMART" id="SM00399">
    <property type="entry name" value="ZnF_C4"/>
    <property type="match status" value="1"/>
</dbReference>
<evidence type="ECO:0000256" key="6">
    <source>
        <dbReference type="ARBA" id="ARBA00023121"/>
    </source>
</evidence>
<keyword evidence="2" id="KW-0479">Metal-binding</keyword>
<evidence type="ECO:0000256" key="3">
    <source>
        <dbReference type="ARBA" id="ARBA00022771"/>
    </source>
</evidence>
<dbReference type="InterPro" id="IPR013088">
    <property type="entry name" value="Znf_NHR/GATA"/>
</dbReference>
<dbReference type="Gene3D" id="3.30.50.10">
    <property type="entry name" value="Erythroid Transcription Factor GATA-1, subunit A"/>
    <property type="match status" value="1"/>
</dbReference>
<evidence type="ECO:0000256" key="4">
    <source>
        <dbReference type="ARBA" id="ARBA00022833"/>
    </source>
</evidence>
<dbReference type="InterPro" id="IPR000536">
    <property type="entry name" value="Nucl_hrmn_rcpt_lig-bd"/>
</dbReference>
<dbReference type="EMBL" id="OW240920">
    <property type="protein sequence ID" value="CAH2315515.1"/>
    <property type="molecule type" value="Genomic_DNA"/>
</dbReference>
<dbReference type="Pfam" id="PF00105">
    <property type="entry name" value="zf-C4"/>
    <property type="match status" value="1"/>
</dbReference>
<evidence type="ECO:0000313" key="13">
    <source>
        <dbReference type="EMBL" id="CAH2315515.1"/>
    </source>
</evidence>
<dbReference type="InterPro" id="IPR035500">
    <property type="entry name" value="NHR-like_dom_sf"/>
</dbReference>
<dbReference type="Gene3D" id="1.10.565.10">
    <property type="entry name" value="Retinoid X Receptor"/>
    <property type="match status" value="1"/>
</dbReference>
<keyword evidence="14" id="KW-1185">Reference proteome</keyword>
<protein>
    <submittedName>
        <fullName evidence="13">Androgen receptor</fullName>
    </submittedName>
</protein>
<dbReference type="SMART" id="SM00430">
    <property type="entry name" value="HOLI"/>
    <property type="match status" value="1"/>
</dbReference>
<evidence type="ECO:0000256" key="9">
    <source>
        <dbReference type="ARBA" id="ARBA00023170"/>
    </source>
</evidence>
<evidence type="ECO:0000259" key="12">
    <source>
        <dbReference type="PROSITE" id="PS51843"/>
    </source>
</evidence>
<dbReference type="GO" id="GO:0005496">
    <property type="term" value="F:steroid binding"/>
    <property type="evidence" value="ECO:0007669"/>
    <property type="project" value="UniProtKB-KW"/>
</dbReference>
<keyword evidence="5" id="KW-0805">Transcription regulation</keyword>
<feature type="domain" description="NR LBD" evidence="12">
    <location>
        <begin position="143"/>
        <end position="374"/>
    </location>
</feature>
<dbReference type="Proteomes" id="UP001295444">
    <property type="component" value="Chromosome 09"/>
</dbReference>
<evidence type="ECO:0000256" key="10">
    <source>
        <dbReference type="ARBA" id="ARBA00023242"/>
    </source>
</evidence>
<dbReference type="CDD" id="cd07073">
    <property type="entry name" value="NR_LBD_AR"/>
    <property type="match status" value="1"/>
</dbReference>
<organism evidence="13 14">
    <name type="scientific">Pelobates cultripes</name>
    <name type="common">Western spadefoot toad</name>
    <dbReference type="NCBI Taxonomy" id="61616"/>
    <lineage>
        <taxon>Eukaryota</taxon>
        <taxon>Metazoa</taxon>
        <taxon>Chordata</taxon>
        <taxon>Craniata</taxon>
        <taxon>Vertebrata</taxon>
        <taxon>Euteleostomi</taxon>
        <taxon>Amphibia</taxon>
        <taxon>Batrachia</taxon>
        <taxon>Anura</taxon>
        <taxon>Pelobatoidea</taxon>
        <taxon>Pelobatidae</taxon>
        <taxon>Pelobates</taxon>
    </lineage>
</organism>
<dbReference type="Pfam" id="PF00104">
    <property type="entry name" value="Hormone_recep"/>
    <property type="match status" value="1"/>
</dbReference>
<evidence type="ECO:0000259" key="11">
    <source>
        <dbReference type="PROSITE" id="PS51030"/>
    </source>
</evidence>
<feature type="domain" description="Nuclear receptor" evidence="11">
    <location>
        <begin position="30"/>
        <end position="105"/>
    </location>
</feature>
<dbReference type="PRINTS" id="PR00398">
    <property type="entry name" value="STRDHORMONER"/>
</dbReference>
<dbReference type="FunFam" id="1.10.565.10:FF:000004">
    <property type="entry name" value="Androgen receptor variant"/>
    <property type="match status" value="1"/>
</dbReference>
<dbReference type="PROSITE" id="PS51843">
    <property type="entry name" value="NR_LBD"/>
    <property type="match status" value="1"/>
</dbReference>
<evidence type="ECO:0000256" key="2">
    <source>
        <dbReference type="ARBA" id="ARBA00022723"/>
    </source>
</evidence>
<dbReference type="GO" id="GO:0003700">
    <property type="term" value="F:DNA-binding transcription factor activity"/>
    <property type="evidence" value="ECO:0007669"/>
    <property type="project" value="InterPro"/>
</dbReference>
<dbReference type="InterPro" id="IPR050200">
    <property type="entry name" value="Nuclear_hormone_rcpt_NR3"/>
</dbReference>
<name>A0AAD1T015_PELCU</name>